<dbReference type="PANTHER" id="PTHR47074:SF11">
    <property type="entry name" value="REVERSE TRANSCRIPTASE-LIKE PROTEIN"/>
    <property type="match status" value="1"/>
</dbReference>
<evidence type="ECO:0000256" key="1">
    <source>
        <dbReference type="SAM" id="MobiDB-lite"/>
    </source>
</evidence>
<dbReference type="Pfam" id="PF13456">
    <property type="entry name" value="RVT_3"/>
    <property type="match status" value="1"/>
</dbReference>
<dbReference type="AlphaFoldDB" id="A0AAU9RZW9"/>
<dbReference type="InterPro" id="IPR012337">
    <property type="entry name" value="RNaseH-like_sf"/>
</dbReference>
<feature type="non-terminal residue" evidence="3">
    <location>
        <position position="1"/>
    </location>
</feature>
<feature type="non-terminal residue" evidence="3">
    <location>
        <position position="314"/>
    </location>
</feature>
<feature type="region of interest" description="Disordered" evidence="1">
    <location>
        <begin position="1"/>
        <end position="40"/>
    </location>
</feature>
<feature type="domain" description="RNase H type-1" evidence="2">
    <location>
        <begin position="190"/>
        <end position="292"/>
    </location>
</feature>
<name>A0AAU9RZW9_THLAR</name>
<reference evidence="3 4" key="1">
    <citation type="submission" date="2022-03" db="EMBL/GenBank/DDBJ databases">
        <authorList>
            <person name="Nunn A."/>
            <person name="Chopra R."/>
            <person name="Nunn A."/>
            <person name="Contreras Garrido A."/>
        </authorList>
    </citation>
    <scope>NUCLEOTIDE SEQUENCE [LARGE SCALE GENOMIC DNA]</scope>
</reference>
<dbReference type="PANTHER" id="PTHR47074">
    <property type="entry name" value="BNAC02G40300D PROTEIN"/>
    <property type="match status" value="1"/>
</dbReference>
<feature type="region of interest" description="Disordered" evidence="1">
    <location>
        <begin position="163"/>
        <end position="182"/>
    </location>
</feature>
<organism evidence="3 4">
    <name type="scientific">Thlaspi arvense</name>
    <name type="common">Field penny-cress</name>
    <dbReference type="NCBI Taxonomy" id="13288"/>
    <lineage>
        <taxon>Eukaryota</taxon>
        <taxon>Viridiplantae</taxon>
        <taxon>Streptophyta</taxon>
        <taxon>Embryophyta</taxon>
        <taxon>Tracheophyta</taxon>
        <taxon>Spermatophyta</taxon>
        <taxon>Magnoliopsida</taxon>
        <taxon>eudicotyledons</taxon>
        <taxon>Gunneridae</taxon>
        <taxon>Pentapetalae</taxon>
        <taxon>rosids</taxon>
        <taxon>malvids</taxon>
        <taxon>Brassicales</taxon>
        <taxon>Brassicaceae</taxon>
        <taxon>Thlaspideae</taxon>
        <taxon>Thlaspi</taxon>
    </lineage>
</organism>
<dbReference type="SUPFAM" id="SSF53098">
    <property type="entry name" value="Ribonuclease H-like"/>
    <property type="match status" value="1"/>
</dbReference>
<dbReference type="InterPro" id="IPR002156">
    <property type="entry name" value="RNaseH_domain"/>
</dbReference>
<feature type="compositionally biased region" description="Pro residues" evidence="1">
    <location>
        <begin position="11"/>
        <end position="23"/>
    </location>
</feature>
<dbReference type="Gene3D" id="3.30.420.10">
    <property type="entry name" value="Ribonuclease H-like superfamily/Ribonuclease H"/>
    <property type="match status" value="1"/>
</dbReference>
<dbReference type="GO" id="GO:0003676">
    <property type="term" value="F:nucleic acid binding"/>
    <property type="evidence" value="ECO:0007669"/>
    <property type="project" value="InterPro"/>
</dbReference>
<dbReference type="InterPro" id="IPR052929">
    <property type="entry name" value="RNase_H-like_EbsB-rel"/>
</dbReference>
<sequence length="314" mass="34401">PWLSNKTPQAPYAPPPPPPPLPPYKRKHIPKGQGSAPPRLKRVELRNMRKLFARLSQAPGKPADSLVWLPDKACNFSTKTGASPITLSPIYAHVDPDSRSLLQSLHKSKNSPSSGLTETPLYPWILWYLWKARNKLVFEEISTICPDLVEKASSEALTWQAANTEATPKHSHSSKRNRTVAPPTVPTCYTDGVWNPVSKFGGMGWIIVDPVGDTIRENSSSRRFVASAPTAEALAVLGSLRDSISLEIKDMHIKSDSEVLINALTGGSELLEIAGILDDIRSLVPLFISIAFCKLFSRWAGKISLLSLSSLDPV</sequence>
<accession>A0AAU9RZW9</accession>
<dbReference type="GO" id="GO:0004523">
    <property type="term" value="F:RNA-DNA hybrid ribonuclease activity"/>
    <property type="evidence" value="ECO:0007669"/>
    <property type="project" value="InterPro"/>
</dbReference>
<gene>
    <name evidence="3" type="ORF">TAV2_LOCUS9164</name>
</gene>
<evidence type="ECO:0000313" key="4">
    <source>
        <dbReference type="Proteomes" id="UP000836841"/>
    </source>
</evidence>
<dbReference type="InterPro" id="IPR036397">
    <property type="entry name" value="RNaseH_sf"/>
</dbReference>
<keyword evidence="4" id="KW-1185">Reference proteome</keyword>
<dbReference type="Proteomes" id="UP000836841">
    <property type="component" value="Chromosome 3"/>
</dbReference>
<proteinExistence type="predicted"/>
<evidence type="ECO:0000259" key="2">
    <source>
        <dbReference type="Pfam" id="PF13456"/>
    </source>
</evidence>
<protein>
    <recommendedName>
        <fullName evidence="2">RNase H type-1 domain-containing protein</fullName>
    </recommendedName>
</protein>
<feature type="compositionally biased region" description="Basic residues" evidence="1">
    <location>
        <begin position="169"/>
        <end position="178"/>
    </location>
</feature>
<evidence type="ECO:0000313" key="3">
    <source>
        <dbReference type="EMBL" id="CAH2051443.1"/>
    </source>
</evidence>
<dbReference type="InterPro" id="IPR044730">
    <property type="entry name" value="RNase_H-like_dom_plant"/>
</dbReference>
<dbReference type="EMBL" id="OU466859">
    <property type="protein sequence ID" value="CAH2051443.1"/>
    <property type="molecule type" value="Genomic_DNA"/>
</dbReference>
<dbReference type="CDD" id="cd06222">
    <property type="entry name" value="RNase_H_like"/>
    <property type="match status" value="1"/>
</dbReference>